<evidence type="ECO:0000313" key="4">
    <source>
        <dbReference type="Proteomes" id="UP001176961"/>
    </source>
</evidence>
<evidence type="ECO:0000256" key="1">
    <source>
        <dbReference type="SAM" id="MobiDB-lite"/>
    </source>
</evidence>
<feature type="region of interest" description="Disordered" evidence="1">
    <location>
        <begin position="914"/>
        <end position="938"/>
    </location>
</feature>
<gene>
    <name evidence="3" type="ORF">CYNAS_LOCUS16303</name>
</gene>
<protein>
    <recommendedName>
        <fullName evidence="2">DUF5641 domain-containing protein</fullName>
    </recommendedName>
</protein>
<dbReference type="PANTHER" id="PTHR47331">
    <property type="entry name" value="PHD-TYPE DOMAIN-CONTAINING PROTEIN"/>
    <property type="match status" value="1"/>
</dbReference>
<feature type="compositionally biased region" description="Polar residues" evidence="1">
    <location>
        <begin position="171"/>
        <end position="185"/>
    </location>
</feature>
<name>A0AA36H5V0_CYLNA</name>
<feature type="domain" description="DUF5641" evidence="2">
    <location>
        <begin position="808"/>
        <end position="906"/>
    </location>
</feature>
<organism evidence="3 4">
    <name type="scientific">Cylicocyclus nassatus</name>
    <name type="common">Nematode worm</name>
    <dbReference type="NCBI Taxonomy" id="53992"/>
    <lineage>
        <taxon>Eukaryota</taxon>
        <taxon>Metazoa</taxon>
        <taxon>Ecdysozoa</taxon>
        <taxon>Nematoda</taxon>
        <taxon>Chromadorea</taxon>
        <taxon>Rhabditida</taxon>
        <taxon>Rhabditina</taxon>
        <taxon>Rhabditomorpha</taxon>
        <taxon>Strongyloidea</taxon>
        <taxon>Strongylidae</taxon>
        <taxon>Cylicocyclus</taxon>
    </lineage>
</organism>
<accession>A0AA36H5V0</accession>
<feature type="compositionally biased region" description="Basic residues" evidence="1">
    <location>
        <begin position="925"/>
        <end position="938"/>
    </location>
</feature>
<reference evidence="3" key="1">
    <citation type="submission" date="2023-07" db="EMBL/GenBank/DDBJ databases">
        <authorList>
            <consortium name="CYATHOMIX"/>
        </authorList>
    </citation>
    <scope>NUCLEOTIDE SEQUENCE</scope>
    <source>
        <strain evidence="3">N/A</strain>
    </source>
</reference>
<feature type="region of interest" description="Disordered" evidence="1">
    <location>
        <begin position="122"/>
        <end position="185"/>
    </location>
</feature>
<dbReference type="EMBL" id="CATQJL010000305">
    <property type="protein sequence ID" value="CAJ0604320.1"/>
    <property type="molecule type" value="Genomic_DNA"/>
</dbReference>
<comment type="caution">
    <text evidence="3">The sequence shown here is derived from an EMBL/GenBank/DDBJ whole genome shotgun (WGS) entry which is preliminary data.</text>
</comment>
<keyword evidence="4" id="KW-1185">Reference proteome</keyword>
<evidence type="ECO:0000259" key="2">
    <source>
        <dbReference type="Pfam" id="PF18701"/>
    </source>
</evidence>
<feature type="compositionally biased region" description="Polar residues" evidence="1">
    <location>
        <begin position="69"/>
        <end position="82"/>
    </location>
</feature>
<feature type="compositionally biased region" description="Polar residues" evidence="1">
    <location>
        <begin position="132"/>
        <end position="160"/>
    </location>
</feature>
<dbReference type="Pfam" id="PF05380">
    <property type="entry name" value="Peptidase_A17"/>
    <property type="match status" value="1"/>
</dbReference>
<dbReference type="Pfam" id="PF18701">
    <property type="entry name" value="DUF5641"/>
    <property type="match status" value="1"/>
</dbReference>
<dbReference type="InterPro" id="IPR040676">
    <property type="entry name" value="DUF5641"/>
</dbReference>
<evidence type="ECO:0000313" key="3">
    <source>
        <dbReference type="EMBL" id="CAJ0604320.1"/>
    </source>
</evidence>
<dbReference type="InterPro" id="IPR008042">
    <property type="entry name" value="Retrotrans_Pao"/>
</dbReference>
<sequence>MKRLNEESRSIAALKTIRSKFPRHTCEKVDELKKKGDSMWTVDELLAALDDVIDQQEKIEDTVPEYYPTYNSDSTVRHNSPSPRRPHYPALCLETPRASHPYRPSTPDYRCPSSRRVHFHEDNCTCHRPQRNSRTPSPTARNRRSPSSPKHQQRSPSTKRISFGRRASAPPISQSICAPTSQPTHSDVRLELLDEHQAQVGPHSPSSCATSCEEMSAAQMPRLMVVHAVTRNRIIAKVELLTVFLDSTSLARHLGLTFTITRTITTLTFGGHRLTEKSSEVTLTLWDQFDHPITLQLWTRDVITTVPQTNNDDDAANDYCDERVEVDVLIGIDNYWRIVDLHRNEELPSGLILSHTRFEPVLSGAAYPEASNITTSAMTILDDDAPGTEQLVRSLLGLDTVGLDDRIRSLMGRPRWDTARKWNEIVQEISSFHLNAPRFVGHTSSNTLYRDRPYGQKPTSTLLFAKAKLAPPGAITIPRMELLACHMAAKTAQFLGGQLKIQLYSIRFLTDSQIVLYWIQTSKTLKTYVANRVNYIRQVLSELKSSNIDSGFYYIPTDNNPADCATHGLTAAELEKHIWWRGLSFITTPFTEWPCRSFDSSSAPPSGGEAELVRTNLGVVMTTSTILMPYKSFVPFRRRNSYIRLTRIISYVLKCIAKLRHRARTRNAVTEPDEHRLFGTIDATTISITSSDMTAAELVLIREHYREESQQLNGSYVKKLRTRHEEDGTIRVNLRMANAEQNEPILILSDRGGPQHQAPLPSQLDEPDAVVLRPIDLINPQFRLGLNYNLPKRIKSSSSDNYESLCTRYNALRKDLDHFWDIWQKDYLGALANREATRSRNGRGTIVPPRVGDIVIIREQDVPRSIWPLGLILQLHTSPDGQVRPARIRTCKRHILDRAINHLVPLEISARHVEDIQTSKQQRQSTRKRPSRKVKSKH</sequence>
<proteinExistence type="predicted"/>
<dbReference type="Proteomes" id="UP001176961">
    <property type="component" value="Unassembled WGS sequence"/>
</dbReference>
<feature type="region of interest" description="Disordered" evidence="1">
    <location>
        <begin position="63"/>
        <end position="90"/>
    </location>
</feature>
<dbReference type="AlphaFoldDB" id="A0AA36H5V0"/>